<evidence type="ECO:0000259" key="3">
    <source>
        <dbReference type="Pfam" id="PF21447"/>
    </source>
</evidence>
<feature type="domain" description="Ppx/GppA phosphatase N-terminal" evidence="2">
    <location>
        <begin position="44"/>
        <end position="299"/>
    </location>
</feature>
<dbReference type="EMBL" id="BJJW01000008">
    <property type="protein sequence ID" value="GDZ84140.1"/>
    <property type="molecule type" value="Genomic_DNA"/>
</dbReference>
<dbReference type="InterPro" id="IPR050273">
    <property type="entry name" value="GppA/Ppx_hydrolase"/>
</dbReference>
<sequence length="497" mass="56292">MAKLEGVILLNSSTAALQIVNVTTGKRIENVTREFNESDINAPVFSNEIMHRALAQVQRFQQLLRDYDVTAVRLYGSEALSQMKNAVYFADQIQNITGLNLSWLNGNQESYYRQLAVRRAQLDGKTLLVDEDVFVLGMSSTRVDLGYFEHDYFKFSQHSSVGPIRLAQTIHDMAVEVTEETALASEFINSKLADFWHMLPPFNAIDRLILLGADTAQRIFLPENKHWVALSKQDIQLVISDLGRLNDQAIIEKYAVDFNDVPFALTEMLLLMNVMQATNVKTVQISDLTVLDGLIVQDVRDDNDIITAARGIADRYMVEENHREIVLTYANQLFDRLKRVHHLGKRDRLLLSIAALVHDVGSFINSQKHYQYSEEILSGIDFHGLSTVEQRMIATIARYHSAETPDSALQGTHEFLPQERLRIAKLAALLRLADALDDSRLQKIDKLSVSIGKEKITVTGQTVANLQLEIYVFRQKASFFETVFGLPIVLKKKGRRS</sequence>
<evidence type="ECO:0000256" key="1">
    <source>
        <dbReference type="ARBA" id="ARBA00007125"/>
    </source>
</evidence>
<dbReference type="SUPFAM" id="SSF109604">
    <property type="entry name" value="HD-domain/PDEase-like"/>
    <property type="match status" value="1"/>
</dbReference>
<dbReference type="OMA" id="FWHMLPP"/>
<dbReference type="RefSeq" id="WP_004906879.1">
    <property type="nucleotide sequence ID" value="NZ_BJJW01000008.1"/>
</dbReference>
<dbReference type="Pfam" id="PF02541">
    <property type="entry name" value="Ppx-GppA"/>
    <property type="match status" value="1"/>
</dbReference>
<dbReference type="Gene3D" id="1.10.3210.10">
    <property type="entry name" value="Hypothetical protein af1432"/>
    <property type="match status" value="1"/>
</dbReference>
<dbReference type="Gene3D" id="3.30.420.150">
    <property type="entry name" value="Exopolyphosphatase. Domain 2"/>
    <property type="match status" value="1"/>
</dbReference>
<accession>A0A5A5TYZ7</accession>
<dbReference type="Gene3D" id="3.30.420.40">
    <property type="match status" value="1"/>
</dbReference>
<comment type="similarity">
    <text evidence="1">Belongs to the GppA/Ppx family.</text>
</comment>
<dbReference type="InterPro" id="IPR003695">
    <property type="entry name" value="Ppx_GppA_N"/>
</dbReference>
<dbReference type="SUPFAM" id="SSF53067">
    <property type="entry name" value="Actin-like ATPase domain"/>
    <property type="match status" value="1"/>
</dbReference>
<reference evidence="4 5" key="1">
    <citation type="submission" date="2019-04" db="EMBL/GenBank/DDBJ databases">
        <title>A pseudo-fructophilic Leuconostoc citreum strain F192-5 isolated from peel of satsuma mandarin: the first report for isolation and characterization of strain-dependent fructophilic-like characteristics.</title>
        <authorList>
            <person name="Maeno S."/>
            <person name="Tanizawa Y."/>
            <person name="Kajikawa A."/>
            <person name="Kanesaki Y."/>
            <person name="Kubota E."/>
            <person name="Arita M."/>
            <person name="Leon D."/>
            <person name="Endo A."/>
        </authorList>
    </citation>
    <scope>NUCLEOTIDE SEQUENCE [LARGE SCALE GENOMIC DNA]</scope>
    <source>
        <strain evidence="4 5">F192-5</strain>
    </source>
</reference>
<evidence type="ECO:0000313" key="4">
    <source>
        <dbReference type="EMBL" id="GDZ84140.1"/>
    </source>
</evidence>
<dbReference type="GO" id="GO:0016462">
    <property type="term" value="F:pyrophosphatase activity"/>
    <property type="evidence" value="ECO:0007669"/>
    <property type="project" value="TreeGrafter"/>
</dbReference>
<dbReference type="AlphaFoldDB" id="A0A5A5TYZ7"/>
<evidence type="ECO:0000313" key="5">
    <source>
        <dbReference type="Proteomes" id="UP000323274"/>
    </source>
</evidence>
<dbReference type="CDD" id="cd00077">
    <property type="entry name" value="HDc"/>
    <property type="match status" value="1"/>
</dbReference>
<dbReference type="Pfam" id="PF21447">
    <property type="entry name" value="Ppx-GppA_III"/>
    <property type="match status" value="1"/>
</dbReference>
<protein>
    <submittedName>
        <fullName evidence="4">Exopolyphosphatase</fullName>
    </submittedName>
</protein>
<comment type="caution">
    <text evidence="4">The sequence shown here is derived from an EMBL/GenBank/DDBJ whole genome shotgun (WGS) entry which is preliminary data.</text>
</comment>
<feature type="domain" description="Ppx/GppA phosphatase C-terminal" evidence="3">
    <location>
        <begin position="309"/>
        <end position="454"/>
    </location>
</feature>
<evidence type="ECO:0000259" key="2">
    <source>
        <dbReference type="Pfam" id="PF02541"/>
    </source>
</evidence>
<organism evidence="4 5">
    <name type="scientific">Leuconostoc citreum</name>
    <dbReference type="NCBI Taxonomy" id="33964"/>
    <lineage>
        <taxon>Bacteria</taxon>
        <taxon>Bacillati</taxon>
        <taxon>Bacillota</taxon>
        <taxon>Bacilli</taxon>
        <taxon>Lactobacillales</taxon>
        <taxon>Lactobacillaceae</taxon>
        <taxon>Leuconostoc</taxon>
    </lineage>
</organism>
<dbReference type="PANTHER" id="PTHR30005">
    <property type="entry name" value="EXOPOLYPHOSPHATASE"/>
    <property type="match status" value="1"/>
</dbReference>
<dbReference type="InterPro" id="IPR048950">
    <property type="entry name" value="Ppx_GppA_C"/>
</dbReference>
<name>A0A5A5TYZ7_LEUCI</name>
<dbReference type="Proteomes" id="UP000323274">
    <property type="component" value="Unassembled WGS sequence"/>
</dbReference>
<dbReference type="InterPro" id="IPR003607">
    <property type="entry name" value="HD/PDEase_dom"/>
</dbReference>
<proteinExistence type="inferred from homology"/>
<gene>
    <name evidence="4" type="primary">ppx3</name>
    <name evidence="4" type="ORF">LCIT_13820</name>
</gene>
<dbReference type="InterPro" id="IPR043129">
    <property type="entry name" value="ATPase_NBD"/>
</dbReference>
<dbReference type="PANTHER" id="PTHR30005:SF0">
    <property type="entry name" value="RETROGRADE REGULATION PROTEIN 2"/>
    <property type="match status" value="1"/>
</dbReference>